<dbReference type="RefSeq" id="WP_116856710.1">
    <property type="nucleotide sequence ID" value="NZ_QTJV01000013.1"/>
</dbReference>
<evidence type="ECO:0000313" key="1">
    <source>
        <dbReference type="EMBL" id="RFM31555.1"/>
    </source>
</evidence>
<dbReference type="Gene3D" id="3.40.50.12370">
    <property type="match status" value="1"/>
</dbReference>
<evidence type="ECO:0000313" key="2">
    <source>
        <dbReference type="Proteomes" id="UP000261174"/>
    </source>
</evidence>
<name>A0A3E1NUC8_9BACT</name>
<gene>
    <name evidence="1" type="ORF">DXN04_27970</name>
</gene>
<dbReference type="AlphaFoldDB" id="A0A3E1NUC8"/>
<comment type="caution">
    <text evidence="1">The sequence shown here is derived from an EMBL/GenBank/DDBJ whole genome shotgun (WGS) entry which is preliminary data.</text>
</comment>
<dbReference type="OrthoDB" id="662548at2"/>
<protein>
    <submittedName>
        <fullName evidence="1">Universal stress protein</fullName>
    </submittedName>
</protein>
<dbReference type="SUPFAM" id="SSF52402">
    <property type="entry name" value="Adenine nucleotide alpha hydrolases-like"/>
    <property type="match status" value="1"/>
</dbReference>
<dbReference type="Proteomes" id="UP000261174">
    <property type="component" value="Unassembled WGS sequence"/>
</dbReference>
<dbReference type="EMBL" id="QTJV01000013">
    <property type="protein sequence ID" value="RFM31555.1"/>
    <property type="molecule type" value="Genomic_DNA"/>
</dbReference>
<sequence length="282" mass="31579">MKKIIAVIDAVNFTAQQVDAITTITSLQDHSLTILMLEDTKSANQLLSAAGMEGLAGGYYQKLRESEHEKKELIEDNYIALKKACRDKNIACTIKNIRGIAEDEVINESRFADLLIIGKALSFPYLYDTNPSGFVKNMLTSAQCPVMVLSEDVHKIDGVAFCYNGTYSSMYAIKAFTALFPELINRHCEIVYVCEKEEKTIPHKEQLQAYLKTYNAHLTYKILTGQPDKAIQAYLDTRTDLIGTFGAYGRSRVSRFFNSSSADNIIRNLKGPVFITHPSLHS</sequence>
<proteinExistence type="predicted"/>
<reference evidence="1 2" key="1">
    <citation type="submission" date="2018-08" db="EMBL/GenBank/DDBJ databases">
        <title>Chitinophaga sp. K20C18050901, a novel bacterium isolated from forest soil.</title>
        <authorList>
            <person name="Wang C."/>
        </authorList>
    </citation>
    <scope>NUCLEOTIDE SEQUENCE [LARGE SCALE GENOMIC DNA]</scope>
    <source>
        <strain evidence="1 2">K20C18050901</strain>
    </source>
</reference>
<keyword evidence="2" id="KW-1185">Reference proteome</keyword>
<accession>A0A3E1NUC8</accession>
<organism evidence="1 2">
    <name type="scientific">Chitinophaga silvisoli</name>
    <dbReference type="NCBI Taxonomy" id="2291814"/>
    <lineage>
        <taxon>Bacteria</taxon>
        <taxon>Pseudomonadati</taxon>
        <taxon>Bacteroidota</taxon>
        <taxon>Chitinophagia</taxon>
        <taxon>Chitinophagales</taxon>
        <taxon>Chitinophagaceae</taxon>
        <taxon>Chitinophaga</taxon>
    </lineage>
</organism>